<sequence>MRAAGRPRAAAVRQPFRVSGRVGPAVHPARPLEPAAFSALAAPTPDRLVGAVPLADGDSLVAVSRDGGISWSARANLPGRVSSLSFPKPGTGFALLSRPGSGKAPGLWVTRDGGRHWQPVARNDFNQVQFFTPQTGYALLPPNASSMVLATRDGGHTWTPLPASPFPGPTWSDRMFWANPATGWLLLGMEPAAGNQGKILWATTDGGRHWTPVARSPLLGMAGYQPGGTLPLAGYLAGGSLLSPSLGWLTFVHGPVLVSQDDGRSWQAIWTRTFAPGLREVGTLLMQDPRHGLALTTRGSIWATTDGRRWTRRYPPGRCTALAAGPAGPVVLTAAGRVLTAAGSLPAPTGTTALARGPGPLLAFGTRTLALRNGRGWQQQTLPAGWTLVHAAFASPRDGLAAVDPGRPPGQTELAVTRDGGHRWRLLATPFRPGAVAVLGARTWWVAGGVPARPARPGARPALRWNLYQTRDGGRSWTEITAGRRSIAGLAFVSSGQGWFWTPATLYRTSDGGRSFTAYPLPPSLAAGRFAFGGSGRGWALAAAGYPLYTTTDSGTVWTSAPLP</sequence>
<dbReference type="InterPro" id="IPR015943">
    <property type="entry name" value="WD40/YVTN_repeat-like_dom_sf"/>
</dbReference>
<proteinExistence type="predicted"/>
<reference evidence="1 2" key="1">
    <citation type="submission" date="2020-02" db="EMBL/GenBank/DDBJ databases">
        <authorList>
            <person name="Hogendoorn C."/>
        </authorList>
    </citation>
    <scope>NUCLEOTIDE SEQUENCE [LARGE SCALE GENOMIC DNA]</scope>
    <source>
        <strain evidence="1">R501</strain>
    </source>
</reference>
<evidence type="ECO:0000313" key="2">
    <source>
        <dbReference type="Proteomes" id="UP000503399"/>
    </source>
</evidence>
<dbReference type="AlphaFoldDB" id="A0A6F8ZI16"/>
<protein>
    <submittedName>
        <fullName evidence="1">Putative Ycf48-like protein</fullName>
    </submittedName>
</protein>
<dbReference type="PANTHER" id="PTHR47199:SF2">
    <property type="entry name" value="PHOTOSYSTEM II STABILITY_ASSEMBLY FACTOR HCF136, CHLOROPLASTIC"/>
    <property type="match status" value="1"/>
</dbReference>
<dbReference type="Proteomes" id="UP000503399">
    <property type="component" value="Chromosome"/>
</dbReference>
<organism evidence="1 2">
    <name type="scientific">Candidatus Hydrogenisulfobacillus filiaventi</name>
    <dbReference type="NCBI Taxonomy" id="2707344"/>
    <lineage>
        <taxon>Bacteria</taxon>
        <taxon>Bacillati</taxon>
        <taxon>Bacillota</taxon>
        <taxon>Clostridia</taxon>
        <taxon>Eubacteriales</taxon>
        <taxon>Clostridiales Family XVII. Incertae Sedis</taxon>
        <taxon>Candidatus Hydrogenisulfobacillus</taxon>
    </lineage>
</organism>
<dbReference type="EMBL" id="LR778114">
    <property type="protein sequence ID" value="CAB1129363.1"/>
    <property type="molecule type" value="Genomic_DNA"/>
</dbReference>
<dbReference type="CDD" id="cd15482">
    <property type="entry name" value="Sialidase_non-viral"/>
    <property type="match status" value="1"/>
</dbReference>
<accession>A0A6F8ZI16</accession>
<evidence type="ECO:0000313" key="1">
    <source>
        <dbReference type="EMBL" id="CAB1129363.1"/>
    </source>
</evidence>
<dbReference type="SUPFAM" id="SSF110296">
    <property type="entry name" value="Oligoxyloglucan reducing end-specific cellobiohydrolase"/>
    <property type="match status" value="2"/>
</dbReference>
<dbReference type="Gene3D" id="2.130.10.10">
    <property type="entry name" value="YVTN repeat-like/Quinoprotein amine dehydrogenase"/>
    <property type="match status" value="2"/>
</dbReference>
<gene>
    <name evidence="1" type="ORF">R50_1866</name>
</gene>
<dbReference type="PANTHER" id="PTHR47199">
    <property type="entry name" value="PHOTOSYSTEM II STABILITY/ASSEMBLY FACTOR HCF136, CHLOROPLASTIC"/>
    <property type="match status" value="1"/>
</dbReference>
<dbReference type="KEGG" id="hfv:R50_1866"/>
<name>A0A6F8ZI16_9FIRM</name>
<keyword evidence="2" id="KW-1185">Reference proteome</keyword>